<evidence type="ECO:0000313" key="1">
    <source>
        <dbReference type="EMBL" id="JAH26565.1"/>
    </source>
</evidence>
<accession>A0A0E9RDK5</accession>
<dbReference type="EMBL" id="GBXM01082012">
    <property type="protein sequence ID" value="JAH26565.1"/>
    <property type="molecule type" value="Transcribed_RNA"/>
</dbReference>
<reference evidence="1" key="2">
    <citation type="journal article" date="2015" name="Fish Shellfish Immunol.">
        <title>Early steps in the European eel (Anguilla anguilla)-Vibrio vulnificus interaction in the gills: Role of the RtxA13 toxin.</title>
        <authorList>
            <person name="Callol A."/>
            <person name="Pajuelo D."/>
            <person name="Ebbesson L."/>
            <person name="Teles M."/>
            <person name="MacKenzie S."/>
            <person name="Amaro C."/>
        </authorList>
    </citation>
    <scope>NUCLEOTIDE SEQUENCE</scope>
</reference>
<name>A0A0E9RDK5_ANGAN</name>
<protein>
    <submittedName>
        <fullName evidence="1">Uncharacterized protein</fullName>
    </submittedName>
</protein>
<reference evidence="1" key="1">
    <citation type="submission" date="2014-11" db="EMBL/GenBank/DDBJ databases">
        <authorList>
            <person name="Amaro Gonzalez C."/>
        </authorList>
    </citation>
    <scope>NUCLEOTIDE SEQUENCE</scope>
</reference>
<organism evidence="1">
    <name type="scientific">Anguilla anguilla</name>
    <name type="common">European freshwater eel</name>
    <name type="synonym">Muraena anguilla</name>
    <dbReference type="NCBI Taxonomy" id="7936"/>
    <lineage>
        <taxon>Eukaryota</taxon>
        <taxon>Metazoa</taxon>
        <taxon>Chordata</taxon>
        <taxon>Craniata</taxon>
        <taxon>Vertebrata</taxon>
        <taxon>Euteleostomi</taxon>
        <taxon>Actinopterygii</taxon>
        <taxon>Neopterygii</taxon>
        <taxon>Teleostei</taxon>
        <taxon>Anguilliformes</taxon>
        <taxon>Anguillidae</taxon>
        <taxon>Anguilla</taxon>
    </lineage>
</organism>
<sequence>MPHSMLLQTIPSASGVEKWQGHCTYQMP</sequence>
<dbReference type="AlphaFoldDB" id="A0A0E9RDK5"/>
<proteinExistence type="predicted"/>